<dbReference type="PROSITE" id="PS01031">
    <property type="entry name" value="SHSP"/>
    <property type="match status" value="1"/>
</dbReference>
<dbReference type="InterPro" id="IPR031107">
    <property type="entry name" value="Small_HSP"/>
</dbReference>
<keyword evidence="1" id="KW-0346">Stress response</keyword>
<organism evidence="5 6">
    <name type="scientific">Riccia sorocarpa</name>
    <dbReference type="NCBI Taxonomy" id="122646"/>
    <lineage>
        <taxon>Eukaryota</taxon>
        <taxon>Viridiplantae</taxon>
        <taxon>Streptophyta</taxon>
        <taxon>Embryophyta</taxon>
        <taxon>Marchantiophyta</taxon>
        <taxon>Marchantiopsida</taxon>
        <taxon>Marchantiidae</taxon>
        <taxon>Marchantiales</taxon>
        <taxon>Ricciaceae</taxon>
        <taxon>Riccia</taxon>
    </lineage>
</organism>
<name>A0ABD3G9D0_9MARC</name>
<dbReference type="Pfam" id="PF00011">
    <property type="entry name" value="HSP20"/>
    <property type="match status" value="1"/>
</dbReference>
<dbReference type="InterPro" id="IPR002068">
    <property type="entry name" value="A-crystallin/Hsp20_dom"/>
</dbReference>
<accession>A0ABD3G9D0</accession>
<dbReference type="Gene3D" id="2.60.40.790">
    <property type="match status" value="1"/>
</dbReference>
<evidence type="ECO:0000259" key="4">
    <source>
        <dbReference type="PROSITE" id="PS01031"/>
    </source>
</evidence>
<reference evidence="5 6" key="1">
    <citation type="submission" date="2024-09" db="EMBL/GenBank/DDBJ databases">
        <title>Chromosome-scale assembly of Riccia sorocarpa.</title>
        <authorList>
            <person name="Paukszto L."/>
        </authorList>
    </citation>
    <scope>NUCLEOTIDE SEQUENCE [LARGE SCALE GENOMIC DNA]</scope>
    <source>
        <strain evidence="5">LP-2024</strain>
        <tissue evidence="5">Aerial parts of the thallus</tissue>
    </source>
</reference>
<proteinExistence type="inferred from homology"/>
<keyword evidence="6" id="KW-1185">Reference proteome</keyword>
<dbReference type="Proteomes" id="UP001633002">
    <property type="component" value="Unassembled WGS sequence"/>
</dbReference>
<dbReference type="SUPFAM" id="SSF49764">
    <property type="entry name" value="HSP20-like chaperones"/>
    <property type="match status" value="1"/>
</dbReference>
<feature type="domain" description="SHSP" evidence="4">
    <location>
        <begin position="34"/>
        <end position="149"/>
    </location>
</feature>
<evidence type="ECO:0000313" key="6">
    <source>
        <dbReference type="Proteomes" id="UP001633002"/>
    </source>
</evidence>
<evidence type="ECO:0000256" key="3">
    <source>
        <dbReference type="RuleBase" id="RU003616"/>
    </source>
</evidence>
<comment type="caution">
    <text evidence="5">The sequence shown here is derived from an EMBL/GenBank/DDBJ whole genome shotgun (WGS) entry which is preliminary data.</text>
</comment>
<dbReference type="AlphaFoldDB" id="A0ABD3G9D0"/>
<evidence type="ECO:0000256" key="1">
    <source>
        <dbReference type="ARBA" id="ARBA00023016"/>
    </source>
</evidence>
<dbReference type="InterPro" id="IPR008978">
    <property type="entry name" value="HSP20-like_chaperone"/>
</dbReference>
<dbReference type="PANTHER" id="PTHR11527">
    <property type="entry name" value="HEAT-SHOCK PROTEIN 20 FAMILY MEMBER"/>
    <property type="match status" value="1"/>
</dbReference>
<evidence type="ECO:0000313" key="5">
    <source>
        <dbReference type="EMBL" id="KAL3675211.1"/>
    </source>
</evidence>
<gene>
    <name evidence="5" type="ORF">R1sor_025159</name>
</gene>
<sequence>MAMIPRDFGGSIFDPFFGGSIFEPIETMSRALFDRAFPTTTSTTTKDGAPVTNTRVDIPGMKKEDVKVQVSDDGVLSISGERHKEKIEEKDTYRREERAFGKFFRQFRLPSDAKHQDICAKVDNGVLTVCVPKSEEAKTKSEVRNVEIAG</sequence>
<comment type="similarity">
    <text evidence="2 3">Belongs to the small heat shock protein (HSP20) family.</text>
</comment>
<protein>
    <recommendedName>
        <fullName evidence="4">SHSP domain-containing protein</fullName>
    </recommendedName>
</protein>
<dbReference type="EMBL" id="JBJQOH010000008">
    <property type="protein sequence ID" value="KAL3675211.1"/>
    <property type="molecule type" value="Genomic_DNA"/>
</dbReference>
<evidence type="ECO:0000256" key="2">
    <source>
        <dbReference type="PROSITE-ProRule" id="PRU00285"/>
    </source>
</evidence>